<dbReference type="InterPro" id="IPR050171">
    <property type="entry name" value="MFS_Transporters"/>
</dbReference>
<dbReference type="EMBL" id="LAQS01000016">
    <property type="protein sequence ID" value="KKZ73532.1"/>
    <property type="molecule type" value="Genomic_DNA"/>
</dbReference>
<evidence type="ECO:0000256" key="7">
    <source>
        <dbReference type="SAM" id="MobiDB-lite"/>
    </source>
</evidence>
<reference evidence="10 11" key="1">
    <citation type="submission" date="2015-05" db="EMBL/GenBank/DDBJ databases">
        <title>Draft Genome assembly of Streptomyces showdoensis.</title>
        <authorList>
            <person name="Thapa K.K."/>
            <person name="Metsa-Ketela M."/>
        </authorList>
    </citation>
    <scope>NUCLEOTIDE SEQUENCE [LARGE SCALE GENOMIC DNA]</scope>
    <source>
        <strain evidence="10 11">ATCC 15227</strain>
    </source>
</reference>
<dbReference type="PROSITE" id="PS50850">
    <property type="entry name" value="MFS"/>
    <property type="match status" value="1"/>
</dbReference>
<dbReference type="OrthoDB" id="4109786at2"/>
<sequence length="420" mass="42637">MPRIVWLLVVARAINRLGAFSLPFLTVLISDDFGASVTTAGLLSAAFGLATIPSRLAGGRLAGILGRRRTIVLGLTGCAVAQLAIAAAGSLVQVAIFAILLGLAFELYEPPSQAMIADAVGPAERVRAFSLLNAALAVAGTGAGLIAAAVGRWDLRWLFVVDALTCLACAVALRLALPADHPGRRPAAAAPGSGTGGVDAAAEGRGGPVRPWRDRALWAMFGCGTVFALVAMQVVMGLPLTLARRGLEPADAGLLFTASAVTVVAAQPALRLRRIAALSDPAALALGYALMALGLAGYALASSLPAFLVGTGLWSLGEVFVLGRVFGVVAALAPPHGSDRYLAAYGISWGVATTAAPITATQLLDRFGATTLWACTAALCLALAAAQPLLVAPLLGRHRPPGPLPEAAPGAPRLRGARAD</sequence>
<gene>
    <name evidence="10" type="ORF">VO63_12810</name>
</gene>
<feature type="region of interest" description="Disordered" evidence="7">
    <location>
        <begin position="183"/>
        <end position="207"/>
    </location>
</feature>
<feature type="compositionally biased region" description="Low complexity" evidence="7">
    <location>
        <begin position="183"/>
        <end position="192"/>
    </location>
</feature>
<comment type="subcellular location">
    <subcellularLocation>
        <location evidence="1">Cell membrane</location>
        <topology evidence="1">Multi-pass membrane protein</topology>
    </subcellularLocation>
</comment>
<keyword evidence="3" id="KW-1003">Cell membrane</keyword>
<evidence type="ECO:0000256" key="2">
    <source>
        <dbReference type="ARBA" id="ARBA00022448"/>
    </source>
</evidence>
<evidence type="ECO:0000256" key="3">
    <source>
        <dbReference type="ARBA" id="ARBA00022475"/>
    </source>
</evidence>
<feature type="transmembrane region" description="Helical" evidence="8">
    <location>
        <begin position="157"/>
        <end position="177"/>
    </location>
</feature>
<name>A0A2P2GPW3_STREW</name>
<feature type="transmembrane region" description="Helical" evidence="8">
    <location>
        <begin position="282"/>
        <end position="301"/>
    </location>
</feature>
<feature type="transmembrane region" description="Helical" evidence="8">
    <location>
        <begin position="313"/>
        <end position="333"/>
    </location>
</feature>
<dbReference type="GO" id="GO:0022857">
    <property type="term" value="F:transmembrane transporter activity"/>
    <property type="evidence" value="ECO:0007669"/>
    <property type="project" value="InterPro"/>
</dbReference>
<dbReference type="GO" id="GO:0005886">
    <property type="term" value="C:plasma membrane"/>
    <property type="evidence" value="ECO:0007669"/>
    <property type="project" value="UniProtKB-SubCell"/>
</dbReference>
<feature type="transmembrane region" description="Helical" evidence="8">
    <location>
        <begin position="129"/>
        <end position="151"/>
    </location>
</feature>
<feature type="domain" description="Major facilitator superfamily (MFS) profile" evidence="9">
    <location>
        <begin position="4"/>
        <end position="399"/>
    </location>
</feature>
<feature type="transmembrane region" description="Helical" evidence="8">
    <location>
        <begin position="217"/>
        <end position="240"/>
    </location>
</feature>
<evidence type="ECO:0000256" key="1">
    <source>
        <dbReference type="ARBA" id="ARBA00004651"/>
    </source>
</evidence>
<comment type="caution">
    <text evidence="10">The sequence shown here is derived from an EMBL/GenBank/DDBJ whole genome shotgun (WGS) entry which is preliminary data.</text>
</comment>
<dbReference type="Proteomes" id="UP000265325">
    <property type="component" value="Unassembled WGS sequence"/>
</dbReference>
<keyword evidence="5 8" id="KW-1133">Transmembrane helix</keyword>
<keyword evidence="6 8" id="KW-0472">Membrane</keyword>
<organism evidence="10 11">
    <name type="scientific">Streptomyces showdoensis</name>
    <dbReference type="NCBI Taxonomy" id="68268"/>
    <lineage>
        <taxon>Bacteria</taxon>
        <taxon>Bacillati</taxon>
        <taxon>Actinomycetota</taxon>
        <taxon>Actinomycetes</taxon>
        <taxon>Kitasatosporales</taxon>
        <taxon>Streptomycetaceae</taxon>
        <taxon>Streptomyces</taxon>
    </lineage>
</organism>
<feature type="transmembrane region" description="Helical" evidence="8">
    <location>
        <begin position="69"/>
        <end position="85"/>
    </location>
</feature>
<dbReference type="InterPro" id="IPR020846">
    <property type="entry name" value="MFS_dom"/>
</dbReference>
<evidence type="ECO:0000256" key="5">
    <source>
        <dbReference type="ARBA" id="ARBA00022989"/>
    </source>
</evidence>
<evidence type="ECO:0000313" key="11">
    <source>
        <dbReference type="Proteomes" id="UP000265325"/>
    </source>
</evidence>
<feature type="region of interest" description="Disordered" evidence="7">
    <location>
        <begin position="401"/>
        <end position="420"/>
    </location>
</feature>
<feature type="transmembrane region" description="Helical" evidence="8">
    <location>
        <begin position="370"/>
        <end position="395"/>
    </location>
</feature>
<proteinExistence type="predicted"/>
<dbReference type="InterPro" id="IPR036259">
    <property type="entry name" value="MFS_trans_sf"/>
</dbReference>
<evidence type="ECO:0000313" key="10">
    <source>
        <dbReference type="EMBL" id="KKZ73532.1"/>
    </source>
</evidence>
<dbReference type="AlphaFoldDB" id="A0A2P2GPW3"/>
<dbReference type="InterPro" id="IPR011701">
    <property type="entry name" value="MFS"/>
</dbReference>
<evidence type="ECO:0000259" key="9">
    <source>
        <dbReference type="PROSITE" id="PS50850"/>
    </source>
</evidence>
<dbReference type="Pfam" id="PF07690">
    <property type="entry name" value="MFS_1"/>
    <property type="match status" value="1"/>
</dbReference>
<feature type="transmembrane region" description="Helical" evidence="8">
    <location>
        <begin position="342"/>
        <end position="364"/>
    </location>
</feature>
<dbReference type="PANTHER" id="PTHR23517:SF2">
    <property type="entry name" value="MULTIDRUG RESISTANCE PROTEIN MDTH"/>
    <property type="match status" value="1"/>
</dbReference>
<accession>A0A2P2GPW3</accession>
<dbReference type="SUPFAM" id="SSF103473">
    <property type="entry name" value="MFS general substrate transporter"/>
    <property type="match status" value="1"/>
</dbReference>
<evidence type="ECO:0000256" key="6">
    <source>
        <dbReference type="ARBA" id="ARBA00023136"/>
    </source>
</evidence>
<evidence type="ECO:0000256" key="8">
    <source>
        <dbReference type="SAM" id="Phobius"/>
    </source>
</evidence>
<protein>
    <submittedName>
        <fullName evidence="10">Arabinose transporter permease</fullName>
    </submittedName>
</protein>
<dbReference type="PANTHER" id="PTHR23517">
    <property type="entry name" value="RESISTANCE PROTEIN MDTM, PUTATIVE-RELATED-RELATED"/>
    <property type="match status" value="1"/>
</dbReference>
<keyword evidence="4 8" id="KW-0812">Transmembrane</keyword>
<dbReference type="Gene3D" id="1.20.1250.20">
    <property type="entry name" value="MFS general substrate transporter like domains"/>
    <property type="match status" value="1"/>
</dbReference>
<keyword evidence="2" id="KW-0813">Transport</keyword>
<dbReference type="RefSeq" id="WP_046907827.1">
    <property type="nucleotide sequence ID" value="NZ_BAAAXG010000014.1"/>
</dbReference>
<evidence type="ECO:0000256" key="4">
    <source>
        <dbReference type="ARBA" id="ARBA00022692"/>
    </source>
</evidence>
<keyword evidence="11" id="KW-1185">Reference proteome</keyword>
<feature type="transmembrane region" description="Helical" evidence="8">
    <location>
        <begin position="35"/>
        <end position="57"/>
    </location>
</feature>